<dbReference type="InterPro" id="IPR011576">
    <property type="entry name" value="Pyridox_Oxase_N"/>
</dbReference>
<dbReference type="EMBL" id="CP044455">
    <property type="protein sequence ID" value="QIC70170.1"/>
    <property type="molecule type" value="Genomic_DNA"/>
</dbReference>
<organism evidence="2 3">
    <name type="scientific">Acinetobacter indicus</name>
    <dbReference type="NCBI Taxonomy" id="756892"/>
    <lineage>
        <taxon>Bacteria</taxon>
        <taxon>Pseudomonadati</taxon>
        <taxon>Pseudomonadota</taxon>
        <taxon>Gammaproteobacteria</taxon>
        <taxon>Moraxellales</taxon>
        <taxon>Moraxellaceae</taxon>
        <taxon>Acinetobacter</taxon>
    </lineage>
</organism>
<evidence type="ECO:0000259" key="1">
    <source>
        <dbReference type="Pfam" id="PF01243"/>
    </source>
</evidence>
<feature type="domain" description="Pyridoxamine 5'-phosphate oxidase N-terminal" evidence="1">
    <location>
        <begin position="23"/>
        <end position="147"/>
    </location>
</feature>
<dbReference type="Gene3D" id="2.30.110.10">
    <property type="entry name" value="Electron Transport, Fmn-binding Protein, Chain A"/>
    <property type="match status" value="1"/>
</dbReference>
<protein>
    <submittedName>
        <fullName evidence="2">Pyridoxamine 5'-phosphate oxidase family protein</fullName>
    </submittedName>
</protein>
<proteinExistence type="predicted"/>
<dbReference type="SUPFAM" id="SSF50475">
    <property type="entry name" value="FMN-binding split barrel"/>
    <property type="match status" value="1"/>
</dbReference>
<evidence type="ECO:0000313" key="3">
    <source>
        <dbReference type="Proteomes" id="UP000503440"/>
    </source>
</evidence>
<dbReference type="Pfam" id="PF01243">
    <property type="entry name" value="PNPOx_N"/>
    <property type="match status" value="1"/>
</dbReference>
<sequence>MNKNMDAQTWGQIRQVVAQAQRASMHCSIASVSPEGIPNITPIGTLFLNDNSPTGFFFDTYSATLQQHLKHNAQASIQAVNSSRGFWLKSMMSGQFRTYPGVRLYATIGELRPATAEEMHQVRRRIAPLKWTRGSKLIWSDFTQVREVHIHAFRWVEYPSMMPKTSSLF</sequence>
<dbReference type="Proteomes" id="UP000503440">
    <property type="component" value="Chromosome"/>
</dbReference>
<name>A0A6C0Y294_9GAMM</name>
<reference evidence="2 3" key="1">
    <citation type="submission" date="2019-09" db="EMBL/GenBank/DDBJ databases">
        <title>Non-baumannii Acinetobacter spp. carrying blaNDM-1 isolated in China.</title>
        <authorList>
            <person name="Cui C."/>
            <person name="Chen C."/>
            <person name="Sun J."/>
            <person name="Liu Y."/>
        </authorList>
    </citation>
    <scope>NUCLEOTIDE SEQUENCE [LARGE SCALE GENOMIC DNA]</scope>
    <source>
        <strain evidence="2 3">B18</strain>
    </source>
</reference>
<dbReference type="RefSeq" id="WP_163145777.1">
    <property type="nucleotide sequence ID" value="NZ_CP044455.1"/>
</dbReference>
<dbReference type="InterPro" id="IPR012349">
    <property type="entry name" value="Split_barrel_FMN-bd"/>
</dbReference>
<accession>A0A6C0Y294</accession>
<gene>
    <name evidence="2" type="ORF">FSC09_06990</name>
</gene>
<evidence type="ECO:0000313" key="2">
    <source>
        <dbReference type="EMBL" id="QIC70170.1"/>
    </source>
</evidence>
<dbReference type="AlphaFoldDB" id="A0A6C0Y294"/>